<feature type="transmembrane region" description="Helical" evidence="7">
    <location>
        <begin position="77"/>
        <end position="104"/>
    </location>
</feature>
<dbReference type="PROSITE" id="PS50850">
    <property type="entry name" value="MFS"/>
    <property type="match status" value="1"/>
</dbReference>
<feature type="transmembrane region" description="Helical" evidence="7">
    <location>
        <begin position="12"/>
        <end position="33"/>
    </location>
</feature>
<feature type="transmembrane region" description="Helical" evidence="7">
    <location>
        <begin position="163"/>
        <end position="183"/>
    </location>
</feature>
<dbReference type="PANTHER" id="PTHR42718:SF42">
    <property type="entry name" value="EXPORT PROTEIN"/>
    <property type="match status" value="1"/>
</dbReference>
<evidence type="ECO:0000256" key="4">
    <source>
        <dbReference type="ARBA" id="ARBA00022692"/>
    </source>
</evidence>
<evidence type="ECO:0000256" key="6">
    <source>
        <dbReference type="ARBA" id="ARBA00023136"/>
    </source>
</evidence>
<feature type="transmembrane region" description="Helical" evidence="7">
    <location>
        <begin position="332"/>
        <end position="350"/>
    </location>
</feature>
<keyword evidence="4 7" id="KW-0812">Transmembrane</keyword>
<dbReference type="AlphaFoldDB" id="E3J9V9"/>
<evidence type="ECO:0000256" key="5">
    <source>
        <dbReference type="ARBA" id="ARBA00022989"/>
    </source>
</evidence>
<feature type="transmembrane region" description="Helical" evidence="7">
    <location>
        <begin position="436"/>
        <end position="455"/>
    </location>
</feature>
<dbReference type="GO" id="GO:0022857">
    <property type="term" value="F:transmembrane transporter activity"/>
    <property type="evidence" value="ECO:0007669"/>
    <property type="project" value="InterPro"/>
</dbReference>
<dbReference type="STRING" id="298654.FraEuI1c_0438"/>
<feature type="domain" description="Major facilitator superfamily (MFS) profile" evidence="8">
    <location>
        <begin position="11"/>
        <end position="460"/>
    </location>
</feature>
<keyword evidence="6 7" id="KW-0472">Membrane</keyword>
<feature type="transmembrane region" description="Helical" evidence="7">
    <location>
        <begin position="110"/>
        <end position="129"/>
    </location>
</feature>
<dbReference type="CDD" id="cd17321">
    <property type="entry name" value="MFS_MMR_MDR_like"/>
    <property type="match status" value="1"/>
</dbReference>
<feature type="transmembrane region" description="Helical" evidence="7">
    <location>
        <begin position="227"/>
        <end position="245"/>
    </location>
</feature>
<evidence type="ECO:0000313" key="10">
    <source>
        <dbReference type="Proteomes" id="UP000002484"/>
    </source>
</evidence>
<dbReference type="GO" id="GO:0005886">
    <property type="term" value="C:plasma membrane"/>
    <property type="evidence" value="ECO:0007669"/>
    <property type="project" value="UniProtKB-SubCell"/>
</dbReference>
<reference evidence="9 10" key="1">
    <citation type="submission" date="2010-10" db="EMBL/GenBank/DDBJ databases">
        <title>Complete sequence of Frankia sp. EuI1c.</title>
        <authorList>
            <consortium name="US DOE Joint Genome Institute"/>
            <person name="Lucas S."/>
            <person name="Copeland A."/>
            <person name="Lapidus A."/>
            <person name="Cheng J.-F."/>
            <person name="Bruce D."/>
            <person name="Goodwin L."/>
            <person name="Pitluck S."/>
            <person name="Chertkov O."/>
            <person name="Detter J.C."/>
            <person name="Han C."/>
            <person name="Tapia R."/>
            <person name="Land M."/>
            <person name="Hauser L."/>
            <person name="Jeffries C."/>
            <person name="Kyrpides N."/>
            <person name="Ivanova N."/>
            <person name="Mikhailova N."/>
            <person name="Beauchemin N."/>
            <person name="Sen A."/>
            <person name="Sur S.A."/>
            <person name="Gtari M."/>
            <person name="Wall L."/>
            <person name="Tisa L."/>
            <person name="Woyke T."/>
        </authorList>
    </citation>
    <scope>NUCLEOTIDE SEQUENCE [LARGE SCALE GENOMIC DNA]</scope>
    <source>
        <strain evidence="10">DSM 45817 / CECT 9037 / EuI1c</strain>
    </source>
</reference>
<dbReference type="InterPro" id="IPR036259">
    <property type="entry name" value="MFS_trans_sf"/>
</dbReference>
<dbReference type="RefSeq" id="WP_013421643.1">
    <property type="nucleotide sequence ID" value="NC_014666.1"/>
</dbReference>
<gene>
    <name evidence="9" type="ordered locus">FraEuI1c_0438</name>
</gene>
<dbReference type="KEGG" id="fri:FraEuI1c_0438"/>
<organism evidence="9 10">
    <name type="scientific">Pseudofrankia inefficax (strain DSM 45817 / CECT 9037 / DDB 130130 / EuI1c)</name>
    <name type="common">Frankia inefficax</name>
    <dbReference type="NCBI Taxonomy" id="298654"/>
    <lineage>
        <taxon>Bacteria</taxon>
        <taxon>Bacillati</taxon>
        <taxon>Actinomycetota</taxon>
        <taxon>Actinomycetes</taxon>
        <taxon>Frankiales</taxon>
        <taxon>Frankiaceae</taxon>
        <taxon>Pseudofrankia</taxon>
    </lineage>
</organism>
<keyword evidence="2" id="KW-0813">Transport</keyword>
<evidence type="ECO:0000259" key="8">
    <source>
        <dbReference type="PROSITE" id="PS50850"/>
    </source>
</evidence>
<dbReference type="HOGENOM" id="CLU_000960_28_2_11"/>
<feature type="transmembrane region" description="Helical" evidence="7">
    <location>
        <begin position="362"/>
        <end position="384"/>
    </location>
</feature>
<dbReference type="PANTHER" id="PTHR42718">
    <property type="entry name" value="MAJOR FACILITATOR SUPERFAMILY MULTIDRUG TRANSPORTER MFSC"/>
    <property type="match status" value="1"/>
</dbReference>
<dbReference type="InterPro" id="IPR004638">
    <property type="entry name" value="EmrB-like"/>
</dbReference>
<dbReference type="Proteomes" id="UP000002484">
    <property type="component" value="Chromosome"/>
</dbReference>
<dbReference type="InParanoid" id="E3J9V9"/>
<dbReference type="InterPro" id="IPR011701">
    <property type="entry name" value="MFS"/>
</dbReference>
<name>E3J9V9_PSEI1</name>
<evidence type="ECO:0000256" key="7">
    <source>
        <dbReference type="SAM" id="Phobius"/>
    </source>
</evidence>
<dbReference type="PRINTS" id="PR01036">
    <property type="entry name" value="TCRTETB"/>
</dbReference>
<feature type="transmembrane region" description="Helical" evidence="7">
    <location>
        <begin position="405"/>
        <end position="424"/>
    </location>
</feature>
<dbReference type="eggNOG" id="COG0477">
    <property type="taxonomic scope" value="Bacteria"/>
</dbReference>
<evidence type="ECO:0000313" key="9">
    <source>
        <dbReference type="EMBL" id="ADP78521.1"/>
    </source>
</evidence>
<evidence type="ECO:0000256" key="3">
    <source>
        <dbReference type="ARBA" id="ARBA00022475"/>
    </source>
</evidence>
<feature type="transmembrane region" description="Helical" evidence="7">
    <location>
        <begin position="308"/>
        <end position="325"/>
    </location>
</feature>
<dbReference type="Gene3D" id="1.20.1720.10">
    <property type="entry name" value="Multidrug resistance protein D"/>
    <property type="match status" value="1"/>
</dbReference>
<keyword evidence="5 7" id="KW-1133">Transmembrane helix</keyword>
<feature type="transmembrane region" description="Helical" evidence="7">
    <location>
        <begin position="195"/>
        <end position="215"/>
    </location>
</feature>
<accession>E3J9V9</accession>
<dbReference type="InterPro" id="IPR020846">
    <property type="entry name" value="MFS_dom"/>
</dbReference>
<feature type="transmembrane region" description="Helical" evidence="7">
    <location>
        <begin position="266"/>
        <end position="288"/>
    </location>
</feature>
<dbReference type="NCBIfam" id="TIGR00711">
    <property type="entry name" value="efflux_EmrB"/>
    <property type="match status" value="1"/>
</dbReference>
<keyword evidence="3" id="KW-1003">Cell membrane</keyword>
<dbReference type="EMBL" id="CP002299">
    <property type="protein sequence ID" value="ADP78521.1"/>
    <property type="molecule type" value="Genomic_DNA"/>
</dbReference>
<protein>
    <submittedName>
        <fullName evidence="9">Drug resistance transporter, EmrB/QacA subfamily</fullName>
    </submittedName>
</protein>
<feature type="transmembrane region" description="Helical" evidence="7">
    <location>
        <begin position="136"/>
        <end position="157"/>
    </location>
</feature>
<dbReference type="Gene3D" id="1.20.1250.20">
    <property type="entry name" value="MFS general substrate transporter like domains"/>
    <property type="match status" value="1"/>
</dbReference>
<proteinExistence type="predicted"/>
<keyword evidence="10" id="KW-1185">Reference proteome</keyword>
<evidence type="ECO:0000256" key="2">
    <source>
        <dbReference type="ARBA" id="ARBA00022448"/>
    </source>
</evidence>
<sequence length="482" mass="49265">MTTPRTRTVWTFVITSLAAFMVSLDNLVVTFALPQIRADLGSGLEGLEWTVNAYTLPFAVLLLIGAALGDRLGRRRIFTLGLTVFTAGSAAAALAPSIGVLIAARAVQGAGAALVLPLTLTILSAAVPANRRGAALGVWGAVSGLAVALGPLIGGAITDGAAWQWIFWLNVPIGVVAIPLALRRLDETRGPSTRLDLPGVLVGAAGLFGVTLGLVRGEGHGWTSTPVLASLILGGVAVAAFVAWERRLEARGGQPMLPMSLFRNRGFAAVNVATILFSVGMFGAIFLLAQALQNVFGYSPLEAGLRTLPWTAMPLLIAPLAGPLSDRIGGRPLLVTGLLLQAAGLAWIAATMSTGMSYSQMVPAFTLAGLGMSLFIVPIATVALGSVRPDQQGLASGTNNAVREFGGVLGIAVLSSVFASRGGYGDPEHFINGITPALWVGVAALVAGALAGLVLPGRPTSAATPATADATTTRPILEPAAI</sequence>
<comment type="subcellular location">
    <subcellularLocation>
        <location evidence="1">Cell membrane</location>
        <topology evidence="1">Multi-pass membrane protein</topology>
    </subcellularLocation>
</comment>
<feature type="transmembrane region" description="Helical" evidence="7">
    <location>
        <begin position="53"/>
        <end position="70"/>
    </location>
</feature>
<dbReference type="SUPFAM" id="SSF103473">
    <property type="entry name" value="MFS general substrate transporter"/>
    <property type="match status" value="2"/>
</dbReference>
<evidence type="ECO:0000256" key="1">
    <source>
        <dbReference type="ARBA" id="ARBA00004651"/>
    </source>
</evidence>
<dbReference type="OrthoDB" id="7375466at2"/>
<dbReference type="Pfam" id="PF07690">
    <property type="entry name" value="MFS_1"/>
    <property type="match status" value="1"/>
</dbReference>